<accession>A0ABN8IVS2</accession>
<feature type="region of interest" description="Disordered" evidence="1">
    <location>
        <begin position="79"/>
        <end position="194"/>
    </location>
</feature>
<evidence type="ECO:0000313" key="2">
    <source>
        <dbReference type="EMBL" id="CAH2066801.1"/>
    </source>
</evidence>
<proteinExistence type="predicted"/>
<protein>
    <submittedName>
        <fullName evidence="2">Uncharacterized protein</fullName>
    </submittedName>
</protein>
<feature type="compositionally biased region" description="Polar residues" evidence="1">
    <location>
        <begin position="143"/>
        <end position="166"/>
    </location>
</feature>
<evidence type="ECO:0000256" key="1">
    <source>
        <dbReference type="SAM" id="MobiDB-lite"/>
    </source>
</evidence>
<feature type="compositionally biased region" description="Acidic residues" evidence="1">
    <location>
        <begin position="116"/>
        <end position="127"/>
    </location>
</feature>
<dbReference type="Proteomes" id="UP000837857">
    <property type="component" value="Chromosome 4"/>
</dbReference>
<feature type="non-terminal residue" evidence="2">
    <location>
        <position position="194"/>
    </location>
</feature>
<organism evidence="2 3">
    <name type="scientific">Iphiclides podalirius</name>
    <name type="common">scarce swallowtail</name>
    <dbReference type="NCBI Taxonomy" id="110791"/>
    <lineage>
        <taxon>Eukaryota</taxon>
        <taxon>Metazoa</taxon>
        <taxon>Ecdysozoa</taxon>
        <taxon>Arthropoda</taxon>
        <taxon>Hexapoda</taxon>
        <taxon>Insecta</taxon>
        <taxon>Pterygota</taxon>
        <taxon>Neoptera</taxon>
        <taxon>Endopterygota</taxon>
        <taxon>Lepidoptera</taxon>
        <taxon>Glossata</taxon>
        <taxon>Ditrysia</taxon>
        <taxon>Papilionoidea</taxon>
        <taxon>Papilionidae</taxon>
        <taxon>Papilioninae</taxon>
        <taxon>Iphiclides</taxon>
    </lineage>
</organism>
<dbReference type="EMBL" id="OW152816">
    <property type="protein sequence ID" value="CAH2066801.1"/>
    <property type="molecule type" value="Genomic_DNA"/>
</dbReference>
<sequence>MSTIFILPTEPDGILSSESNRKQALRYGFHRTGDCKSFERSFLCIQKCVDLNYDVAHADKNCKCTCYTKQDRAKYKSESAATKTRWRSGAPKTSVPAWANPSTEKKILPQSGSDEITTEADITDDTDGTVGTGGAETVESKGTDVTTATAGHTDIAATTISGPQETNADKGPNSVATESEPQQPVTTAAPSTAE</sequence>
<name>A0ABN8IVS2_9NEOP</name>
<gene>
    <name evidence="2" type="ORF">IPOD504_LOCUS13588</name>
</gene>
<feature type="compositionally biased region" description="Polar residues" evidence="1">
    <location>
        <begin position="174"/>
        <end position="194"/>
    </location>
</feature>
<keyword evidence="3" id="KW-1185">Reference proteome</keyword>
<reference evidence="2" key="1">
    <citation type="submission" date="2022-03" db="EMBL/GenBank/DDBJ databases">
        <authorList>
            <person name="Martin H S."/>
        </authorList>
    </citation>
    <scope>NUCLEOTIDE SEQUENCE</scope>
</reference>
<evidence type="ECO:0000313" key="3">
    <source>
        <dbReference type="Proteomes" id="UP000837857"/>
    </source>
</evidence>